<dbReference type="GO" id="GO:0005886">
    <property type="term" value="C:plasma membrane"/>
    <property type="evidence" value="ECO:0007669"/>
    <property type="project" value="UniProtKB-SubCell"/>
</dbReference>
<dbReference type="PROSITE" id="PS00154">
    <property type="entry name" value="ATPASE_E1_E2"/>
    <property type="match status" value="1"/>
</dbReference>
<keyword evidence="7 11" id="KW-0067">ATP-binding</keyword>
<feature type="transmembrane region" description="Helical" evidence="11">
    <location>
        <begin position="709"/>
        <end position="730"/>
    </location>
</feature>
<evidence type="ECO:0000256" key="12">
    <source>
        <dbReference type="SAM" id="MobiDB-lite"/>
    </source>
</evidence>
<comment type="catalytic activity">
    <reaction evidence="11">
        <text>ATP + H2O + H(+)(in) = ADP + phosphate + 2 H(+)(out)</text>
        <dbReference type="Rhea" id="RHEA:20852"/>
        <dbReference type="ChEBI" id="CHEBI:15377"/>
        <dbReference type="ChEBI" id="CHEBI:15378"/>
        <dbReference type="ChEBI" id="CHEBI:30616"/>
        <dbReference type="ChEBI" id="CHEBI:43474"/>
        <dbReference type="ChEBI" id="CHEBI:456216"/>
        <dbReference type="EC" id="7.1.2.1"/>
    </reaction>
</comment>
<dbReference type="CDD" id="cd02076">
    <property type="entry name" value="P-type_ATPase_H"/>
    <property type="match status" value="1"/>
</dbReference>
<dbReference type="InterPro" id="IPR059000">
    <property type="entry name" value="ATPase_P-type_domA"/>
</dbReference>
<dbReference type="Pfam" id="PF00690">
    <property type="entry name" value="Cation_ATPase_N"/>
    <property type="match status" value="1"/>
</dbReference>
<feature type="region of interest" description="Disordered" evidence="12">
    <location>
        <begin position="1"/>
        <end position="52"/>
    </location>
</feature>
<dbReference type="SMART" id="SM00831">
    <property type="entry name" value="Cation_ATPase_N"/>
    <property type="match status" value="1"/>
</dbReference>
<feature type="transmembrane region" description="Helical" evidence="11">
    <location>
        <begin position="768"/>
        <end position="787"/>
    </location>
</feature>
<evidence type="ECO:0000259" key="13">
    <source>
        <dbReference type="SMART" id="SM00831"/>
    </source>
</evidence>
<keyword evidence="11" id="KW-0460">Magnesium</keyword>
<dbReference type="Gene3D" id="3.40.1110.10">
    <property type="entry name" value="Calcium-transporting ATPase, cytoplasmic domain N"/>
    <property type="match status" value="1"/>
</dbReference>
<dbReference type="InterPro" id="IPR006534">
    <property type="entry name" value="P-type_ATPase_IIIA"/>
</dbReference>
<dbReference type="SFLD" id="SFLDF00027">
    <property type="entry name" value="p-type_atpase"/>
    <property type="match status" value="1"/>
</dbReference>
<evidence type="ECO:0000256" key="5">
    <source>
        <dbReference type="ARBA" id="ARBA00022692"/>
    </source>
</evidence>
<feature type="transmembrane region" description="Helical" evidence="11">
    <location>
        <begin position="305"/>
        <end position="328"/>
    </location>
</feature>
<evidence type="ECO:0000256" key="6">
    <source>
        <dbReference type="ARBA" id="ARBA00022741"/>
    </source>
</evidence>
<reference evidence="14 15" key="1">
    <citation type="journal article" date="2019" name="Sci. Rep.">
        <title>Comparative genomics of chytrid fungi reveal insights into the obligate biotrophic and pathogenic lifestyle of Synchytrium endobioticum.</title>
        <authorList>
            <person name="van de Vossenberg B.T.L.H."/>
            <person name="Warris S."/>
            <person name="Nguyen H.D.T."/>
            <person name="van Gent-Pelzer M.P.E."/>
            <person name="Joly D.L."/>
            <person name="van de Geest H.C."/>
            <person name="Bonants P.J.M."/>
            <person name="Smith D.S."/>
            <person name="Levesque C.A."/>
            <person name="van der Lee T.A.J."/>
        </authorList>
    </citation>
    <scope>NUCLEOTIDE SEQUENCE [LARGE SCALE GENOMIC DNA]</scope>
    <source>
        <strain evidence="14 15">MB42</strain>
    </source>
</reference>
<dbReference type="AlphaFoldDB" id="A0A507D585"/>
<feature type="transmembrane region" description="Helical" evidence="11">
    <location>
        <begin position="871"/>
        <end position="891"/>
    </location>
</feature>
<dbReference type="InterPro" id="IPR036412">
    <property type="entry name" value="HAD-like_sf"/>
</dbReference>
<evidence type="ECO:0000256" key="2">
    <source>
        <dbReference type="ARBA" id="ARBA00004141"/>
    </source>
</evidence>
<evidence type="ECO:0000313" key="15">
    <source>
        <dbReference type="Proteomes" id="UP000317494"/>
    </source>
</evidence>
<dbReference type="FunFam" id="3.40.50.1000:FF:000008">
    <property type="entry name" value="Plasma membrane ATPase"/>
    <property type="match status" value="1"/>
</dbReference>
<keyword evidence="15" id="KW-1185">Reference proteome</keyword>
<dbReference type="Gene3D" id="1.20.1110.10">
    <property type="entry name" value="Calcium-transporting ATPase, transmembrane domain"/>
    <property type="match status" value="1"/>
</dbReference>
<feature type="transmembrane region" description="Helical" evidence="11">
    <location>
        <begin position="836"/>
        <end position="859"/>
    </location>
</feature>
<proteinExistence type="inferred from homology"/>
<dbReference type="NCBIfam" id="TIGR01647">
    <property type="entry name" value="ATPase-IIIA_H"/>
    <property type="match status" value="1"/>
</dbReference>
<comment type="subcellular location">
    <subcellularLocation>
        <location evidence="11">Cell membrane</location>
        <topology evidence="11">Multi-pass membrane protein</topology>
    </subcellularLocation>
    <subcellularLocation>
        <location evidence="2">Membrane</location>
        <topology evidence="2">Multi-pass membrane protein</topology>
    </subcellularLocation>
</comment>
<dbReference type="InterPro" id="IPR018303">
    <property type="entry name" value="ATPase_P-typ_P_site"/>
</dbReference>
<keyword evidence="6 11" id="KW-0547">Nucleotide-binding</keyword>
<keyword evidence="11" id="KW-0375">Hydrogen ion transport</keyword>
<dbReference type="InterPro" id="IPR008250">
    <property type="entry name" value="ATPase_P-typ_transduc_dom_A_sf"/>
</dbReference>
<feature type="domain" description="Cation-transporting P-type ATPase N-terminal" evidence="13">
    <location>
        <begin position="84"/>
        <end position="153"/>
    </location>
</feature>
<feature type="region of interest" description="Disordered" evidence="12">
    <location>
        <begin position="923"/>
        <end position="1011"/>
    </location>
</feature>
<dbReference type="Proteomes" id="UP000317494">
    <property type="component" value="Unassembled WGS sequence"/>
</dbReference>
<dbReference type="PRINTS" id="PR00119">
    <property type="entry name" value="CATATPASE"/>
</dbReference>
<dbReference type="GO" id="GO:0016887">
    <property type="term" value="F:ATP hydrolysis activity"/>
    <property type="evidence" value="ECO:0007669"/>
    <property type="project" value="InterPro"/>
</dbReference>
<keyword evidence="8 11" id="KW-1278">Translocase</keyword>
<dbReference type="InterPro" id="IPR001757">
    <property type="entry name" value="P_typ_ATPase"/>
</dbReference>
<dbReference type="SUPFAM" id="SSF81653">
    <property type="entry name" value="Calcium ATPase, transduction domain A"/>
    <property type="match status" value="1"/>
</dbReference>
<keyword evidence="11" id="KW-0406">Ion transport</keyword>
<dbReference type="Pfam" id="PF00122">
    <property type="entry name" value="E1-E2_ATPase"/>
    <property type="match status" value="1"/>
</dbReference>
<dbReference type="NCBIfam" id="TIGR01494">
    <property type="entry name" value="ATPase_P-type"/>
    <property type="match status" value="2"/>
</dbReference>
<evidence type="ECO:0000256" key="9">
    <source>
        <dbReference type="ARBA" id="ARBA00022989"/>
    </source>
</evidence>
<dbReference type="EMBL" id="QEAN01000134">
    <property type="protein sequence ID" value="TPX46491.1"/>
    <property type="molecule type" value="Genomic_DNA"/>
</dbReference>
<feature type="transmembrane region" description="Helical" evidence="11">
    <location>
        <begin position="736"/>
        <end position="756"/>
    </location>
</feature>
<accession>A0A507D585</accession>
<keyword evidence="4" id="KW-0597">Phosphoprotein</keyword>
<feature type="compositionally biased region" description="Basic and acidic residues" evidence="12">
    <location>
        <begin position="980"/>
        <end position="995"/>
    </location>
</feature>
<dbReference type="SUPFAM" id="SSF56784">
    <property type="entry name" value="HAD-like"/>
    <property type="match status" value="1"/>
</dbReference>
<dbReference type="SUPFAM" id="SSF81665">
    <property type="entry name" value="Calcium ATPase, transmembrane domain M"/>
    <property type="match status" value="1"/>
</dbReference>
<protein>
    <recommendedName>
        <fullName evidence="11">Plasma membrane ATPase</fullName>
        <ecNumber evidence="11">7.1.2.1</ecNumber>
    </recommendedName>
</protein>
<dbReference type="FunFam" id="3.40.1110.10:FF:000005">
    <property type="entry name" value="Plasma membrane ATPase"/>
    <property type="match status" value="1"/>
</dbReference>
<evidence type="ECO:0000256" key="10">
    <source>
        <dbReference type="ARBA" id="ARBA00023136"/>
    </source>
</evidence>
<evidence type="ECO:0000256" key="7">
    <source>
        <dbReference type="ARBA" id="ARBA00022840"/>
    </source>
</evidence>
<evidence type="ECO:0000256" key="4">
    <source>
        <dbReference type="ARBA" id="ARBA00022553"/>
    </source>
</evidence>
<keyword evidence="5 11" id="KW-0812">Transmembrane</keyword>
<dbReference type="Gene3D" id="3.40.50.1000">
    <property type="entry name" value="HAD superfamily/HAD-like"/>
    <property type="match status" value="1"/>
</dbReference>
<evidence type="ECO:0000313" key="14">
    <source>
        <dbReference type="EMBL" id="TPX46491.1"/>
    </source>
</evidence>
<feature type="transmembrane region" description="Helical" evidence="11">
    <location>
        <begin position="157"/>
        <end position="176"/>
    </location>
</feature>
<comment type="function">
    <text evidence="1">The plasma membrane ATPase of plants and fungi is a hydrogen ion pump. The proton gradient it generates drives the active transport of nutrients by H(+)-symport. The resulting external acidification and/or internal alkinization may mediate growth responses.</text>
</comment>
<dbReference type="GO" id="GO:0005524">
    <property type="term" value="F:ATP binding"/>
    <property type="evidence" value="ECO:0007669"/>
    <property type="project" value="UniProtKB-UniRule"/>
</dbReference>
<dbReference type="STRING" id="286115.A0A507D585"/>
<feature type="transmembrane region" description="Helical" evidence="11">
    <location>
        <begin position="129"/>
        <end position="151"/>
    </location>
</feature>
<feature type="compositionally biased region" description="Acidic residues" evidence="12">
    <location>
        <begin position="965"/>
        <end position="979"/>
    </location>
</feature>
<comment type="similarity">
    <text evidence="3 11">Belongs to the cation transport ATPase (P-type) (TC 3.A.3) family. Type IIIA subfamily.</text>
</comment>
<dbReference type="InterPro" id="IPR023299">
    <property type="entry name" value="ATPase_P-typ_cyto_dom_N"/>
</dbReference>
<feature type="transmembrane region" description="Helical" evidence="11">
    <location>
        <begin position="807"/>
        <end position="824"/>
    </location>
</feature>
<dbReference type="VEuPathDB" id="FungiDB:SeMB42_g03673"/>
<dbReference type="PRINTS" id="PR00120">
    <property type="entry name" value="HATPASE"/>
</dbReference>
<keyword evidence="11" id="KW-0813">Transport</keyword>
<dbReference type="InterPro" id="IPR023214">
    <property type="entry name" value="HAD_sf"/>
</dbReference>
<evidence type="ECO:0000256" key="3">
    <source>
        <dbReference type="ARBA" id="ARBA00008804"/>
    </source>
</evidence>
<dbReference type="GO" id="GO:0008553">
    <property type="term" value="F:P-type proton-exporting transporter activity"/>
    <property type="evidence" value="ECO:0007669"/>
    <property type="project" value="UniProtKB-UniRule"/>
</dbReference>
<feature type="transmembrane region" description="Helical" evidence="11">
    <location>
        <begin position="334"/>
        <end position="366"/>
    </location>
</feature>
<dbReference type="FunFam" id="2.70.150.10:FF:000042">
    <property type="entry name" value="Plasma membrane ATPase"/>
    <property type="match status" value="1"/>
</dbReference>
<dbReference type="InterPro" id="IPR023298">
    <property type="entry name" value="ATPase_P-typ_TM_dom_sf"/>
</dbReference>
<dbReference type="InterPro" id="IPR044492">
    <property type="entry name" value="P_typ_ATPase_HD_dom"/>
</dbReference>
<dbReference type="Gene3D" id="2.70.150.10">
    <property type="entry name" value="Calcium-transporting ATPase, cytoplasmic transduction domain A"/>
    <property type="match status" value="1"/>
</dbReference>
<dbReference type="GO" id="GO:0120029">
    <property type="term" value="P:proton export across plasma membrane"/>
    <property type="evidence" value="ECO:0007669"/>
    <property type="project" value="UniProtKB-UniRule"/>
</dbReference>
<evidence type="ECO:0000256" key="11">
    <source>
        <dbReference type="RuleBase" id="RU362083"/>
    </source>
</evidence>
<gene>
    <name evidence="14" type="ORF">SeMB42_g03673</name>
</gene>
<dbReference type="EC" id="7.1.2.1" evidence="11"/>
<sequence length="1011" mass="110499">MVSNRSSKTAEEQDLGVSNVSTHGGIVPPDSNPHQNRDHVVTMNNENNVPDDDIDALLQTLKDESGEKDEEDEEVEKQDDLQTGIKKVPPQMLNTDPNLGLTNTEARERLGKFGANILSEHKENMFIKFLMYFWGPIQVTMIGAAVLGGALRDWVDLGVICALLLLNACVGFLQEYQASNIVAQLKSQLAAKASVKRDGRMIEIDAKSVVPGDIVHVEEGSIVPADGRVVSEHEFIQVDQSSLTGESLAVEKQHGDDVFSSSLIKRGQALIIVTGTGDNTYVGKSAKLSASTNTRGHFTEVLNNLGIMLLILVILSVFIAFIGGFFYGKDVVTILTYALVIMIIGVPVGLPAVVTTTLAVGAAYLARKKAIVQKLSAIESLAGVTVLCSDKTGTLTKNKLSLTEPYTVEGVETQDLILCCALASSRKIKGLDPIDKCVLLALLDYSDVKERMKEYTVLEFRPFDPVRKRVGAVVEGRDGKKLTCIKGAPQTILELVVQRNPALPQDVSIKYEEEVAEFARRGFRSLGAAWQKEGSDWQILGILPIYDPPRIDTATTIQDAKGLGLQVKMLTGDAVAISKELARQLNLGSNIYDTKRLVGGDGGKLTGSELGDFVVAADGFAQVFPEHKYQVVDILQRRGLLVAMTGDGVNDAPSLKKADCGIAVSGASDAARSAADIVFLAPGLGTIIDAVKTSRQIFHRMLAYVQYRIALSLHLEIFLVTSILIVQTYINPELIVFLAIFADVATLAIAYDNAPFSMDPVEWNLPKIWMMALILGVELAAFTWLLYGILLSGVSGFLTASGTDFQLLLFLEIALTENWLIFITRTETLFKTMLPSWQLAGAVFVVDIIATVFTVFGWWGSPQSASSIVGVWLYSIGVFVVLAATHGLINTSRWVNSLGKKEPSELRSFEDFLFQLQSVSRSHEKGFRKPRRKDSTMHSPRSPSLAKPKRETPPTQIEAQRNDVEDGEADVEGESSDGYETEREGIAKEQRRRESNATLRRRNSTIYSKEG</sequence>
<evidence type="ECO:0000256" key="1">
    <source>
        <dbReference type="ARBA" id="ARBA00003417"/>
    </source>
</evidence>
<name>A0A507D585_9FUNG</name>
<dbReference type="PANTHER" id="PTHR42861">
    <property type="entry name" value="CALCIUM-TRANSPORTING ATPASE"/>
    <property type="match status" value="1"/>
</dbReference>
<dbReference type="Pfam" id="PF00702">
    <property type="entry name" value="Hydrolase"/>
    <property type="match status" value="1"/>
</dbReference>
<dbReference type="SFLD" id="SFLDG00002">
    <property type="entry name" value="C1.7:_P-type_atpase_like"/>
    <property type="match status" value="1"/>
</dbReference>
<keyword evidence="10 11" id="KW-0472">Membrane</keyword>
<keyword evidence="9 11" id="KW-1133">Transmembrane helix</keyword>
<organism evidence="14 15">
    <name type="scientific">Synchytrium endobioticum</name>
    <dbReference type="NCBI Taxonomy" id="286115"/>
    <lineage>
        <taxon>Eukaryota</taxon>
        <taxon>Fungi</taxon>
        <taxon>Fungi incertae sedis</taxon>
        <taxon>Chytridiomycota</taxon>
        <taxon>Chytridiomycota incertae sedis</taxon>
        <taxon>Chytridiomycetes</taxon>
        <taxon>Synchytriales</taxon>
        <taxon>Synchytriaceae</taxon>
        <taxon>Synchytrium</taxon>
    </lineage>
</organism>
<evidence type="ECO:0000256" key="8">
    <source>
        <dbReference type="ARBA" id="ARBA00022967"/>
    </source>
</evidence>
<dbReference type="InterPro" id="IPR004014">
    <property type="entry name" value="ATPase_P-typ_cation-transptr_N"/>
</dbReference>
<comment type="caution">
    <text evidence="14">The sequence shown here is derived from an EMBL/GenBank/DDBJ whole genome shotgun (WGS) entry which is preliminary data.</text>
</comment>
<dbReference type="SFLD" id="SFLDS00003">
    <property type="entry name" value="Haloacid_Dehalogenase"/>
    <property type="match status" value="1"/>
</dbReference>